<feature type="region of interest" description="Disordered" evidence="1">
    <location>
        <begin position="1"/>
        <end position="123"/>
    </location>
</feature>
<evidence type="ECO:0000313" key="3">
    <source>
        <dbReference type="Proteomes" id="UP000664132"/>
    </source>
</evidence>
<accession>A0A8H8BVM3</accession>
<name>A0A8H8BVM3_9HELO</name>
<gene>
    <name evidence="2" type="ORF">IFR04_000987</name>
</gene>
<comment type="caution">
    <text evidence="2">The sequence shown here is derived from an EMBL/GenBank/DDBJ whole genome shotgun (WGS) entry which is preliminary data.</text>
</comment>
<protein>
    <submittedName>
        <fullName evidence="2">Uncharacterized protein</fullName>
    </submittedName>
</protein>
<sequence length="123" mass="12861">MSSYGEDYSDEEQNYIEHGGASQGESDIEGEGSGAGESVGGNTSASRNGDHSEGDERSGSSGGLVHSQAQEIESIRSEAEGESSGWDAYQKSTGNWHETSAETSIGGNVKKHPNESVKARSSF</sequence>
<proteinExistence type="predicted"/>
<keyword evidence="3" id="KW-1185">Reference proteome</keyword>
<evidence type="ECO:0000313" key="2">
    <source>
        <dbReference type="EMBL" id="KAG4425780.1"/>
    </source>
</evidence>
<dbReference type="AlphaFoldDB" id="A0A8H8BVM3"/>
<dbReference type="EMBL" id="JAFJYH010000007">
    <property type="protein sequence ID" value="KAG4425780.1"/>
    <property type="molecule type" value="Genomic_DNA"/>
</dbReference>
<feature type="compositionally biased region" description="Basic and acidic residues" evidence="1">
    <location>
        <begin position="112"/>
        <end position="123"/>
    </location>
</feature>
<feature type="compositionally biased region" description="Polar residues" evidence="1">
    <location>
        <begin position="90"/>
        <end position="106"/>
    </location>
</feature>
<feature type="compositionally biased region" description="Basic and acidic residues" evidence="1">
    <location>
        <begin position="48"/>
        <end position="58"/>
    </location>
</feature>
<dbReference type="Proteomes" id="UP000664132">
    <property type="component" value="Unassembled WGS sequence"/>
</dbReference>
<organism evidence="2 3">
    <name type="scientific">Cadophora malorum</name>
    <dbReference type="NCBI Taxonomy" id="108018"/>
    <lineage>
        <taxon>Eukaryota</taxon>
        <taxon>Fungi</taxon>
        <taxon>Dikarya</taxon>
        <taxon>Ascomycota</taxon>
        <taxon>Pezizomycotina</taxon>
        <taxon>Leotiomycetes</taxon>
        <taxon>Helotiales</taxon>
        <taxon>Ploettnerulaceae</taxon>
        <taxon>Cadophora</taxon>
    </lineage>
</organism>
<reference evidence="2" key="1">
    <citation type="submission" date="2021-02" db="EMBL/GenBank/DDBJ databases">
        <title>Genome sequence Cadophora malorum strain M34.</title>
        <authorList>
            <person name="Stefanovic E."/>
            <person name="Vu D."/>
            <person name="Scully C."/>
            <person name="Dijksterhuis J."/>
            <person name="Roader J."/>
            <person name="Houbraken J."/>
        </authorList>
    </citation>
    <scope>NUCLEOTIDE SEQUENCE</scope>
    <source>
        <strain evidence="2">M34</strain>
    </source>
</reference>
<evidence type="ECO:0000256" key="1">
    <source>
        <dbReference type="SAM" id="MobiDB-lite"/>
    </source>
</evidence>